<dbReference type="EMBL" id="CP031310">
    <property type="protein sequence ID" value="QCC51230.1"/>
    <property type="molecule type" value="Genomic_DNA"/>
</dbReference>
<dbReference type="OrthoDB" id="148267at2157"/>
<dbReference type="RefSeq" id="WP_049995159.1">
    <property type="nucleotide sequence ID" value="NZ_CP031310.1"/>
</dbReference>
<accession>A0A4D6HBQ0</accession>
<dbReference type="Proteomes" id="UP000296706">
    <property type="component" value="Chromosome"/>
</dbReference>
<evidence type="ECO:0000313" key="1">
    <source>
        <dbReference type="EMBL" id="QCC51230.1"/>
    </source>
</evidence>
<keyword evidence="2" id="KW-1185">Reference proteome</keyword>
<gene>
    <name evidence="1" type="ORF">DV733_08225</name>
</gene>
<dbReference type="NCBIfam" id="TIGR02243">
    <property type="entry name" value="putative baseplate assembly protein"/>
    <property type="match status" value="1"/>
</dbReference>
<proteinExistence type="predicted"/>
<dbReference type="KEGG" id="hsn:DV733_08225"/>
<evidence type="ECO:0000313" key="2">
    <source>
        <dbReference type="Proteomes" id="UP000296706"/>
    </source>
</evidence>
<dbReference type="STRING" id="1457250.GCA_000755225_01262"/>
<reference evidence="1 2" key="1">
    <citation type="journal article" date="2019" name="Nat. Commun.">
        <title>A new type of DNA phosphorothioation-based antiviral system in archaea.</title>
        <authorList>
            <person name="Xiong L."/>
            <person name="Liu S."/>
            <person name="Chen S."/>
            <person name="Xiao Y."/>
            <person name="Zhu B."/>
            <person name="Gao Y."/>
            <person name="Zhang Y."/>
            <person name="Chen B."/>
            <person name="Luo J."/>
            <person name="Deng Z."/>
            <person name="Chen X."/>
            <person name="Wang L."/>
            <person name="Chen S."/>
        </authorList>
    </citation>
    <scope>NUCLEOTIDE SEQUENCE [LARGE SCALE GENOMIC DNA]</scope>
    <source>
        <strain evidence="1 2">CBA1105</strain>
    </source>
</reference>
<dbReference type="InterPro" id="IPR011749">
    <property type="entry name" value="CHP02243"/>
</dbReference>
<organism evidence="1 2">
    <name type="scientific">Halapricum salinum</name>
    <dbReference type="NCBI Taxonomy" id="1457250"/>
    <lineage>
        <taxon>Archaea</taxon>
        <taxon>Methanobacteriati</taxon>
        <taxon>Methanobacteriota</taxon>
        <taxon>Stenosarchaea group</taxon>
        <taxon>Halobacteria</taxon>
        <taxon>Halobacteriales</taxon>
        <taxon>Haloarculaceae</taxon>
        <taxon>Halapricum</taxon>
    </lineage>
</organism>
<protein>
    <submittedName>
        <fullName evidence="1">Putative baseplate assembly protein</fullName>
    </submittedName>
</protein>
<sequence length="658" mass="70982">MGVDVPELDDREYEELLDAAKKVIPATAESWTDMNPHDPGVTIVELLAWLTESYVYQLDQVTDDHREKYLRLVGASRRRPQSASVALSLSPPGQCVTIPAGTRLEATDGEGTTRRFETDHDVVCADAELAAVVTVDETGVTDNTTANETEGMFFRAFGDSAHAGATLCLGFEGDPFAAVDRCSLSVAYHDANLPEPDGEADDPETFVPSVEVVWEYCTDESRWADDDAWKRLLLLGDGTDRFYEGGAIALGRPPGYEPTTPGERGVGPHDPGLVWLRCRIRTLGHEIPPQFEAIRTNVVTASHRITDTDVTLERIEDGSVPALDGQRFAFPDTPVQAATIAVDGETWAEVPDFDASGPDERHYVLDPEAGEIRFGDGERGAVPPAEATVVATSVVYGGGDAGNVPESAAWNVAEPDRELGDGLRCEDVSLSSLGPATGGRDMESIEAAFRRVKRDRRVPYRGVTAEDYAAIARRTPGLRIARTTVAIDTDDGRPEVEVVVVPYAPADCSKPEPSDGFLAAVQRQLDARRLLTDRVTAAAPTYVGLTIDAEARTRRTYAGVGQETAVRTAIEEYLDPLRGGQEGEGWPFGHGVSEVELADVLDSLEMVDRVQDVTVTAHGDATVAGDGTITIPETALFYVESITTDLRVREQETGGARG</sequence>
<dbReference type="GeneID" id="39847842"/>
<dbReference type="AlphaFoldDB" id="A0A4D6HBQ0"/>
<name>A0A4D6HBQ0_9EURY</name>